<evidence type="ECO:0000313" key="10">
    <source>
        <dbReference type="Proteomes" id="UP001276659"/>
    </source>
</evidence>
<comment type="caution">
    <text evidence="9">The sequence shown here is derived from an EMBL/GenBank/DDBJ whole genome shotgun (WGS) entry which is preliminary data.</text>
</comment>
<dbReference type="EMBL" id="JASNWA010000007">
    <property type="protein sequence ID" value="KAK3173821.1"/>
    <property type="molecule type" value="Genomic_DNA"/>
</dbReference>
<evidence type="ECO:0000256" key="2">
    <source>
        <dbReference type="ARBA" id="ARBA00007520"/>
    </source>
</evidence>
<dbReference type="GO" id="GO:0005886">
    <property type="term" value="C:plasma membrane"/>
    <property type="evidence" value="ECO:0007669"/>
    <property type="project" value="TreeGrafter"/>
</dbReference>
<protein>
    <recommendedName>
        <fullName evidence="8">Major facilitator superfamily (MFS) profile domain-containing protein</fullName>
    </recommendedName>
</protein>
<keyword evidence="4 7" id="KW-0812">Transmembrane</keyword>
<comment type="subcellular location">
    <subcellularLocation>
        <location evidence="1">Membrane</location>
        <topology evidence="1">Multi-pass membrane protein</topology>
    </subcellularLocation>
</comment>
<keyword evidence="5 7" id="KW-1133">Transmembrane helix</keyword>
<dbReference type="GO" id="GO:0022857">
    <property type="term" value="F:transmembrane transporter activity"/>
    <property type="evidence" value="ECO:0007669"/>
    <property type="project" value="InterPro"/>
</dbReference>
<sequence>MSQENHTDFLCSFLIGGASGVLLIGKLFSLFNAKYLYIGSTILFMAGSALCGGAPSQDAFIVGRVIAGFGGNGMYMGVLTLLSVNTNDKERPVYLGLT</sequence>
<accession>A0AAD9Z961</accession>
<evidence type="ECO:0000256" key="5">
    <source>
        <dbReference type="ARBA" id="ARBA00022989"/>
    </source>
</evidence>
<dbReference type="PROSITE" id="PS50850">
    <property type="entry name" value="MFS"/>
    <property type="match status" value="1"/>
</dbReference>
<name>A0AAD9Z961_9LECA</name>
<reference evidence="9" key="1">
    <citation type="submission" date="2022-11" db="EMBL/GenBank/DDBJ databases">
        <title>Chromosomal genome sequence assembly and mating type (MAT) locus characterization of the leprose asexual lichenized fungus Lepraria neglecta (Nyl.) Erichsen.</title>
        <authorList>
            <person name="Allen J.L."/>
            <person name="Pfeffer B."/>
        </authorList>
    </citation>
    <scope>NUCLEOTIDE SEQUENCE</scope>
    <source>
        <strain evidence="9">Allen 5258</strain>
    </source>
</reference>
<feature type="domain" description="Major facilitator superfamily (MFS) profile" evidence="8">
    <location>
        <begin position="1"/>
        <end position="98"/>
    </location>
</feature>
<dbReference type="InterPro" id="IPR036259">
    <property type="entry name" value="MFS_trans_sf"/>
</dbReference>
<dbReference type="SUPFAM" id="SSF103473">
    <property type="entry name" value="MFS general substrate transporter"/>
    <property type="match status" value="1"/>
</dbReference>
<dbReference type="Gene3D" id="1.20.1250.20">
    <property type="entry name" value="MFS general substrate transporter like domains"/>
    <property type="match status" value="1"/>
</dbReference>
<keyword evidence="3" id="KW-0813">Transport</keyword>
<evidence type="ECO:0000313" key="9">
    <source>
        <dbReference type="EMBL" id="KAK3173821.1"/>
    </source>
</evidence>
<evidence type="ECO:0000256" key="6">
    <source>
        <dbReference type="ARBA" id="ARBA00023136"/>
    </source>
</evidence>
<evidence type="ECO:0000256" key="7">
    <source>
        <dbReference type="SAM" id="Phobius"/>
    </source>
</evidence>
<dbReference type="InterPro" id="IPR011701">
    <property type="entry name" value="MFS"/>
</dbReference>
<gene>
    <name evidence="9" type="ORF">OEA41_007153</name>
</gene>
<organism evidence="9 10">
    <name type="scientific">Lepraria neglecta</name>
    <dbReference type="NCBI Taxonomy" id="209136"/>
    <lineage>
        <taxon>Eukaryota</taxon>
        <taxon>Fungi</taxon>
        <taxon>Dikarya</taxon>
        <taxon>Ascomycota</taxon>
        <taxon>Pezizomycotina</taxon>
        <taxon>Lecanoromycetes</taxon>
        <taxon>OSLEUM clade</taxon>
        <taxon>Lecanoromycetidae</taxon>
        <taxon>Lecanorales</taxon>
        <taxon>Lecanorineae</taxon>
        <taxon>Stereocaulaceae</taxon>
        <taxon>Lepraria</taxon>
    </lineage>
</organism>
<proteinExistence type="inferred from homology"/>
<dbReference type="Pfam" id="PF07690">
    <property type="entry name" value="MFS_1"/>
    <property type="match status" value="1"/>
</dbReference>
<feature type="transmembrane region" description="Helical" evidence="7">
    <location>
        <begin position="35"/>
        <end position="55"/>
    </location>
</feature>
<evidence type="ECO:0000256" key="4">
    <source>
        <dbReference type="ARBA" id="ARBA00022692"/>
    </source>
</evidence>
<dbReference type="InterPro" id="IPR020846">
    <property type="entry name" value="MFS_dom"/>
</dbReference>
<dbReference type="AlphaFoldDB" id="A0AAD9Z961"/>
<feature type="transmembrane region" description="Helical" evidence="7">
    <location>
        <begin position="61"/>
        <end position="82"/>
    </location>
</feature>
<keyword evidence="6 7" id="KW-0472">Membrane</keyword>
<dbReference type="Proteomes" id="UP001276659">
    <property type="component" value="Unassembled WGS sequence"/>
</dbReference>
<evidence type="ECO:0000256" key="3">
    <source>
        <dbReference type="ARBA" id="ARBA00022448"/>
    </source>
</evidence>
<dbReference type="PANTHER" id="PTHR23501:SF12">
    <property type="entry name" value="MAJOR FACILITATOR SUPERFAMILY (MFS) PROFILE DOMAIN-CONTAINING PROTEIN-RELATED"/>
    <property type="match status" value="1"/>
</dbReference>
<comment type="similarity">
    <text evidence="2">Belongs to the major facilitator superfamily. TCR/Tet family.</text>
</comment>
<dbReference type="PANTHER" id="PTHR23501">
    <property type="entry name" value="MAJOR FACILITATOR SUPERFAMILY"/>
    <property type="match status" value="1"/>
</dbReference>
<evidence type="ECO:0000256" key="1">
    <source>
        <dbReference type="ARBA" id="ARBA00004141"/>
    </source>
</evidence>
<feature type="transmembrane region" description="Helical" evidence="7">
    <location>
        <begin position="6"/>
        <end position="28"/>
    </location>
</feature>
<evidence type="ECO:0000259" key="8">
    <source>
        <dbReference type="PROSITE" id="PS50850"/>
    </source>
</evidence>
<keyword evidence="10" id="KW-1185">Reference proteome</keyword>